<dbReference type="CDD" id="cd00462">
    <property type="entry name" value="PTH"/>
    <property type="match status" value="1"/>
</dbReference>
<keyword evidence="1" id="KW-0820">tRNA-binding</keyword>
<dbReference type="RefSeq" id="XP_035824288.1">
    <property type="nucleotide sequence ID" value="XM_035968395.1"/>
</dbReference>
<dbReference type="NCBIfam" id="TIGR00447">
    <property type="entry name" value="pth"/>
    <property type="match status" value="1"/>
</dbReference>
<dbReference type="Gene3D" id="3.40.50.1470">
    <property type="entry name" value="Peptidyl-tRNA hydrolase"/>
    <property type="match status" value="1"/>
</dbReference>
<proteinExistence type="predicted"/>
<evidence type="ECO:0000313" key="4">
    <source>
        <dbReference type="Proteomes" id="UP000694888"/>
    </source>
</evidence>
<dbReference type="SUPFAM" id="SSF53178">
    <property type="entry name" value="Peptidyl-tRNA hydrolase-like"/>
    <property type="match status" value="1"/>
</dbReference>
<dbReference type="PANTHER" id="PTHR17224">
    <property type="entry name" value="PEPTIDYL-TRNA HYDROLASE"/>
    <property type="match status" value="1"/>
</dbReference>
<dbReference type="GO" id="GO:0016787">
    <property type="term" value="F:hydrolase activity"/>
    <property type="evidence" value="ECO:0007669"/>
    <property type="project" value="UniProtKB-KW"/>
</dbReference>
<sequence>MSGLLKWFRTRSVLSPLLSTSANCHRNRLLVGCRIDLRRSRSRSSSSNIDLENLVRVDGRSTVTMAANRRNEESPCCDFMIVGLGNYCWPNTRHSVGMAAVDRLASYLCGQWDPGTGTYGGSVCQAVVRKDDAVVVRLLLFKPKALMNVNGRSVARTARTLGVAPDRIYLVHDELDRAPGKFHLKENGSAGGHKGVLSCMKCLQSNAMPRLRIGIGRPSSKSLVVPYVTGTFPSDHLPLVERAMDLGLQDLLGHVMGRV</sequence>
<organism evidence="4 5">
    <name type="scientific">Aplysia californica</name>
    <name type="common">California sea hare</name>
    <dbReference type="NCBI Taxonomy" id="6500"/>
    <lineage>
        <taxon>Eukaryota</taxon>
        <taxon>Metazoa</taxon>
        <taxon>Spiralia</taxon>
        <taxon>Lophotrochozoa</taxon>
        <taxon>Mollusca</taxon>
        <taxon>Gastropoda</taxon>
        <taxon>Heterobranchia</taxon>
        <taxon>Euthyneura</taxon>
        <taxon>Tectipleura</taxon>
        <taxon>Aplysiida</taxon>
        <taxon>Aplysioidea</taxon>
        <taxon>Aplysiidae</taxon>
        <taxon>Aplysia</taxon>
    </lineage>
</organism>
<dbReference type="Pfam" id="PF01195">
    <property type="entry name" value="Pept_tRNA_hydro"/>
    <property type="match status" value="1"/>
</dbReference>
<evidence type="ECO:0000313" key="5">
    <source>
        <dbReference type="RefSeq" id="XP_035824288.1"/>
    </source>
</evidence>
<dbReference type="GeneID" id="101854370"/>
<name>A0ABM1VPE6_APLCA</name>
<dbReference type="Proteomes" id="UP000694888">
    <property type="component" value="Unplaced"/>
</dbReference>
<protein>
    <submittedName>
        <fullName evidence="5">Probable peptidyl-tRNA hydrolase</fullName>
    </submittedName>
</protein>
<dbReference type="InterPro" id="IPR001328">
    <property type="entry name" value="Pept_tRNA_hydro"/>
</dbReference>
<reference evidence="5" key="1">
    <citation type="submission" date="2025-08" db="UniProtKB">
        <authorList>
            <consortium name="RefSeq"/>
        </authorList>
    </citation>
    <scope>IDENTIFICATION</scope>
</reference>
<gene>
    <name evidence="5" type="primary">LOC101854370</name>
</gene>
<accession>A0ABM1VPE6</accession>
<evidence type="ECO:0000256" key="1">
    <source>
        <dbReference type="ARBA" id="ARBA00022555"/>
    </source>
</evidence>
<evidence type="ECO:0000256" key="2">
    <source>
        <dbReference type="ARBA" id="ARBA00022801"/>
    </source>
</evidence>
<keyword evidence="3" id="KW-0694">RNA-binding</keyword>
<keyword evidence="2 5" id="KW-0378">Hydrolase</keyword>
<dbReference type="InterPro" id="IPR036416">
    <property type="entry name" value="Pept_tRNA_hydro_sf"/>
</dbReference>
<evidence type="ECO:0000256" key="3">
    <source>
        <dbReference type="ARBA" id="ARBA00022884"/>
    </source>
</evidence>
<keyword evidence="4" id="KW-1185">Reference proteome</keyword>
<dbReference type="PANTHER" id="PTHR17224:SF1">
    <property type="entry name" value="PEPTIDYL-TRNA HYDROLASE"/>
    <property type="match status" value="1"/>
</dbReference>